<dbReference type="AlphaFoldDB" id="A0A9X0YS48"/>
<name>A0A9X0YS48_9BACI</name>
<dbReference type="RefSeq" id="WP_149473874.1">
    <property type="nucleotide sequence ID" value="NZ_JAGGMB010000006.1"/>
</dbReference>
<protein>
    <submittedName>
        <fullName evidence="1">Uncharacterized protein</fullName>
    </submittedName>
</protein>
<proteinExistence type="predicted"/>
<organism evidence="1 2">
    <name type="scientific">Oceanobacillus polygoni</name>
    <dbReference type="NCBI Taxonomy" id="1235259"/>
    <lineage>
        <taxon>Bacteria</taxon>
        <taxon>Bacillati</taxon>
        <taxon>Bacillota</taxon>
        <taxon>Bacilli</taxon>
        <taxon>Bacillales</taxon>
        <taxon>Bacillaceae</taxon>
        <taxon>Oceanobacillus</taxon>
    </lineage>
</organism>
<dbReference type="Pfam" id="PF14071">
    <property type="entry name" value="YlbD_coat"/>
    <property type="match status" value="1"/>
</dbReference>
<keyword evidence="2" id="KW-1185">Reference proteome</keyword>
<gene>
    <name evidence="1" type="ORF">J2Z64_002135</name>
</gene>
<sequence>MEELHPSVISFKNFINEHPALIREIRKTGRSWQEYYEKWALLGEEDPFWEKYKVDKHEEKDGKDDTGEAKTNVKNSELISQLMKYTSSLDVNKMQGQVDQLSKAITAIQEMVSQFKKTQKNNQPEKDPFKWVQD</sequence>
<comment type="caution">
    <text evidence="1">The sequence shown here is derived from an EMBL/GenBank/DDBJ whole genome shotgun (WGS) entry which is preliminary data.</text>
</comment>
<dbReference type="OrthoDB" id="1655540at2"/>
<evidence type="ECO:0000313" key="2">
    <source>
        <dbReference type="Proteomes" id="UP001138793"/>
    </source>
</evidence>
<dbReference type="Proteomes" id="UP001138793">
    <property type="component" value="Unassembled WGS sequence"/>
</dbReference>
<reference evidence="1" key="1">
    <citation type="submission" date="2021-03" db="EMBL/GenBank/DDBJ databases">
        <title>Genomic Encyclopedia of Type Strains, Phase IV (KMG-IV): sequencing the most valuable type-strain genomes for metagenomic binning, comparative biology and taxonomic classification.</title>
        <authorList>
            <person name="Goeker M."/>
        </authorList>
    </citation>
    <scope>NUCLEOTIDE SEQUENCE</scope>
    <source>
        <strain evidence="1">DSM 107338</strain>
    </source>
</reference>
<evidence type="ECO:0000313" key="1">
    <source>
        <dbReference type="EMBL" id="MBP2077880.1"/>
    </source>
</evidence>
<accession>A0A9X0YS48</accession>
<dbReference type="EMBL" id="JAGGMB010000006">
    <property type="protein sequence ID" value="MBP2077880.1"/>
    <property type="molecule type" value="Genomic_DNA"/>
</dbReference>
<dbReference type="InterPro" id="IPR025953">
    <property type="entry name" value="YlbD_coat"/>
</dbReference>